<evidence type="ECO:0000256" key="1">
    <source>
        <dbReference type="SAM" id="MobiDB-lite"/>
    </source>
</evidence>
<dbReference type="VEuPathDB" id="PlasmoDB:PVLDE_0400160"/>
<dbReference type="SUPFAM" id="SSF55961">
    <property type="entry name" value="Bet v1-like"/>
    <property type="match status" value="1"/>
</dbReference>
<gene>
    <name evidence="3" type="ORF">PVLDE_0400160</name>
</gene>
<dbReference type="NCBIfam" id="TIGR01599">
    <property type="entry name" value="PYST-A"/>
    <property type="match status" value="1"/>
</dbReference>
<feature type="region of interest" description="Disordered" evidence="1">
    <location>
        <begin position="26"/>
        <end position="47"/>
    </location>
</feature>
<organism evidence="3 4">
    <name type="scientific">Plasmodium vinckei lentum</name>
    <dbReference type="NCBI Taxonomy" id="138297"/>
    <lineage>
        <taxon>Eukaryota</taxon>
        <taxon>Sar</taxon>
        <taxon>Alveolata</taxon>
        <taxon>Apicomplexa</taxon>
        <taxon>Aconoidasida</taxon>
        <taxon>Haemosporida</taxon>
        <taxon>Plasmodiidae</taxon>
        <taxon>Plasmodium</taxon>
        <taxon>Plasmodium (Vinckeia)</taxon>
    </lineage>
</organism>
<accession>A0A6V7RV70</accession>
<keyword evidence="2" id="KW-0732">Signal</keyword>
<name>A0A6V7RV70_PLAVN</name>
<feature type="signal peptide" evidence="2">
    <location>
        <begin position="1"/>
        <end position="25"/>
    </location>
</feature>
<evidence type="ECO:0000313" key="3">
    <source>
        <dbReference type="EMBL" id="CAD2085927.1"/>
    </source>
</evidence>
<feature type="compositionally biased region" description="Low complexity" evidence="1">
    <location>
        <begin position="32"/>
        <end position="44"/>
    </location>
</feature>
<evidence type="ECO:0000256" key="2">
    <source>
        <dbReference type="SAM" id="SignalP"/>
    </source>
</evidence>
<proteinExistence type="predicted"/>
<dbReference type="EMBL" id="LR865366">
    <property type="protein sequence ID" value="CAD2085927.1"/>
    <property type="molecule type" value="Genomic_DNA"/>
</dbReference>
<evidence type="ECO:0000313" key="4">
    <source>
        <dbReference type="Proteomes" id="UP000515308"/>
    </source>
</evidence>
<protein>
    <submittedName>
        <fullName evidence="3">Fam-a protein</fullName>
    </submittedName>
</protein>
<feature type="chain" id="PRO_5028353655" evidence="2">
    <location>
        <begin position="26"/>
        <end position="271"/>
    </location>
</feature>
<sequence length="271" mass="31754">MNKVYIQFFFLLLSVSIYLNNKTLATEPAPQKTPNKSTTSKPTNRYSTSEKIYEKNKQLLCTDPEETKQAIKLMSEAVVHLVYHTTNKDGYKLVGGDPYYDLAFYEKEHKDHTKVGKFHYIIRDPNKCNETIDELWDPDCINFLDHTFSKRKITRVYNPNLIMIQQRYRKWRFGSEKYFYALVKKTQISEDKTIIVITSPNINDHNPSTNEYKNTIVESANSFKTDIDSEDDIRQGKLKKVFVNIAGYLIEKKDKYVDITYVRSLDEHGSN</sequence>
<dbReference type="AlphaFoldDB" id="A0A6V7RV70"/>
<dbReference type="InterPro" id="IPR006486">
    <property type="entry name" value="PYST_A"/>
</dbReference>
<reference evidence="3 4" key="1">
    <citation type="submission" date="2020-08" db="EMBL/GenBank/DDBJ databases">
        <authorList>
            <person name="Ramaprasad A."/>
        </authorList>
    </citation>
    <scope>NUCLEOTIDE SEQUENCE [LARGE SCALE GENOMIC DNA]</scope>
</reference>
<dbReference type="Proteomes" id="UP000515308">
    <property type="component" value="Chromosome PVLDE_04"/>
</dbReference>